<dbReference type="EMBL" id="JH159151">
    <property type="protein sequence ID" value="EGZ28361.1"/>
    <property type="molecule type" value="Genomic_DNA"/>
</dbReference>
<dbReference type="RefSeq" id="XP_009515636.1">
    <property type="nucleotide sequence ID" value="XM_009517341.1"/>
</dbReference>
<accession>G4YG18</accession>
<dbReference type="Proteomes" id="UP000002640">
    <property type="component" value="Unassembled WGS sequence"/>
</dbReference>
<name>G4YG18_PHYSP</name>
<keyword evidence="2" id="KW-1185">Reference proteome</keyword>
<dbReference type="InParanoid" id="G4YG18"/>
<dbReference type="KEGG" id="psoj:PHYSODRAFT_293929"/>
<gene>
    <name evidence="1" type="ORF">PHYSODRAFT_293929</name>
</gene>
<evidence type="ECO:0000313" key="1">
    <source>
        <dbReference type="EMBL" id="EGZ28361.1"/>
    </source>
</evidence>
<organism evidence="1 2">
    <name type="scientific">Phytophthora sojae (strain P6497)</name>
    <name type="common">Soybean stem and root rot agent</name>
    <name type="synonym">Phytophthora megasperma f. sp. glycines</name>
    <dbReference type="NCBI Taxonomy" id="1094619"/>
    <lineage>
        <taxon>Eukaryota</taxon>
        <taxon>Sar</taxon>
        <taxon>Stramenopiles</taxon>
        <taxon>Oomycota</taxon>
        <taxon>Peronosporomycetes</taxon>
        <taxon>Peronosporales</taxon>
        <taxon>Peronosporaceae</taxon>
        <taxon>Phytophthora</taxon>
    </lineage>
</organism>
<dbReference type="AlphaFoldDB" id="G4YG18"/>
<protein>
    <submittedName>
        <fullName evidence="1">Uncharacterized protein</fullName>
    </submittedName>
</protein>
<proteinExistence type="predicted"/>
<sequence>MVFSSGRISRVNAEACLLVFVTAPAESELVLSVGKLVLQGLKRRPPVPPSGKALLDAAEEASCTANWGQALVSFLLFACVFSSPHGFRAVPNRDREPKLGL</sequence>
<evidence type="ECO:0000313" key="2">
    <source>
        <dbReference type="Proteomes" id="UP000002640"/>
    </source>
</evidence>
<reference evidence="1 2" key="1">
    <citation type="journal article" date="2006" name="Science">
        <title>Phytophthora genome sequences uncover evolutionary origins and mechanisms of pathogenesis.</title>
        <authorList>
            <person name="Tyler B.M."/>
            <person name="Tripathy S."/>
            <person name="Zhang X."/>
            <person name="Dehal P."/>
            <person name="Jiang R.H."/>
            <person name="Aerts A."/>
            <person name="Arredondo F.D."/>
            <person name="Baxter L."/>
            <person name="Bensasson D."/>
            <person name="Beynon J.L."/>
            <person name="Chapman J."/>
            <person name="Damasceno C.M."/>
            <person name="Dorrance A.E."/>
            <person name="Dou D."/>
            <person name="Dickerman A.W."/>
            <person name="Dubchak I.L."/>
            <person name="Garbelotto M."/>
            <person name="Gijzen M."/>
            <person name="Gordon S.G."/>
            <person name="Govers F."/>
            <person name="Grunwald N.J."/>
            <person name="Huang W."/>
            <person name="Ivors K.L."/>
            <person name="Jones R.W."/>
            <person name="Kamoun S."/>
            <person name="Krampis K."/>
            <person name="Lamour K.H."/>
            <person name="Lee M.K."/>
            <person name="McDonald W.H."/>
            <person name="Medina M."/>
            <person name="Meijer H.J."/>
            <person name="Nordberg E.K."/>
            <person name="Maclean D.J."/>
            <person name="Ospina-Giraldo M.D."/>
            <person name="Morris P.F."/>
            <person name="Phuntumart V."/>
            <person name="Putnam N.H."/>
            <person name="Rash S."/>
            <person name="Rose J.K."/>
            <person name="Sakihama Y."/>
            <person name="Salamov A.A."/>
            <person name="Savidor A."/>
            <person name="Scheuring C.F."/>
            <person name="Smith B.M."/>
            <person name="Sobral B.W."/>
            <person name="Terry A."/>
            <person name="Torto-Alalibo T.A."/>
            <person name="Win J."/>
            <person name="Xu Z."/>
            <person name="Zhang H."/>
            <person name="Grigoriev I.V."/>
            <person name="Rokhsar D.S."/>
            <person name="Boore J.L."/>
        </authorList>
    </citation>
    <scope>NUCLEOTIDE SEQUENCE [LARGE SCALE GENOMIC DNA]</scope>
    <source>
        <strain evidence="1 2">P6497</strain>
    </source>
</reference>
<dbReference type="GeneID" id="20641040"/>